<dbReference type="Pfam" id="PF13487">
    <property type="entry name" value="HD_5"/>
    <property type="match status" value="1"/>
</dbReference>
<feature type="non-terminal residue" evidence="3">
    <location>
        <position position="283"/>
    </location>
</feature>
<dbReference type="SUPFAM" id="SSF52172">
    <property type="entry name" value="CheY-like"/>
    <property type="match status" value="1"/>
</dbReference>
<dbReference type="CDD" id="cd19920">
    <property type="entry name" value="REC_PA4781-like"/>
    <property type="match status" value="1"/>
</dbReference>
<dbReference type="PANTHER" id="PTHR45228">
    <property type="entry name" value="CYCLIC DI-GMP PHOSPHODIESTERASE TM_0186-RELATED"/>
    <property type="match status" value="1"/>
</dbReference>
<feature type="domain" description="Response regulatory" evidence="1">
    <location>
        <begin position="6"/>
        <end position="121"/>
    </location>
</feature>
<dbReference type="GO" id="GO:0016787">
    <property type="term" value="F:hydrolase activity"/>
    <property type="evidence" value="ECO:0007669"/>
    <property type="project" value="UniProtKB-KW"/>
</dbReference>
<dbReference type="SMART" id="SM00448">
    <property type="entry name" value="REC"/>
    <property type="match status" value="1"/>
</dbReference>
<evidence type="ECO:0000259" key="2">
    <source>
        <dbReference type="PROSITE" id="PS51832"/>
    </source>
</evidence>
<dbReference type="Pfam" id="PF00072">
    <property type="entry name" value="Response_reg"/>
    <property type="match status" value="1"/>
</dbReference>
<sequence>MREKARILIVDDTPFNVKVLNDLLRRDYDIYAANNGREALNIVSRIKPNLILLDIMMPGMDGYEVCRRLKADGSTAAIPVLFVTAKMEVEDETKGLELGAVDYITKPVSPSIVRARVKNHLELRRYQEHLEELLDEKTRLLRSGYVETVHRLVLAAEFKDEDTGAHIKRISYYTRELSRRMGLGREFAENIFYASPMHDIGKVAIPDAILLKDGPLNAEEWQIMQSHTTIGAKILEGSVSPYLRMAVDIALCHHERWDGNGYPQGLKGEEIPLTARIMHITDQ</sequence>
<proteinExistence type="predicted"/>
<name>A0A3B0VAA5_9ZZZZ</name>
<dbReference type="PANTHER" id="PTHR45228:SF5">
    <property type="entry name" value="CYCLIC DI-GMP PHOSPHODIESTERASE VC_1348-RELATED"/>
    <property type="match status" value="1"/>
</dbReference>
<dbReference type="Gene3D" id="3.40.50.2300">
    <property type="match status" value="1"/>
</dbReference>
<keyword evidence="3" id="KW-0378">Hydrolase</keyword>
<dbReference type="InterPro" id="IPR052020">
    <property type="entry name" value="Cyclic_di-GMP/3'3'-cGAMP_PDE"/>
</dbReference>
<evidence type="ECO:0000259" key="1">
    <source>
        <dbReference type="PROSITE" id="PS50110"/>
    </source>
</evidence>
<dbReference type="EMBL" id="UOEX01000059">
    <property type="protein sequence ID" value="VAW33749.1"/>
    <property type="molecule type" value="Genomic_DNA"/>
</dbReference>
<organism evidence="3">
    <name type="scientific">hydrothermal vent metagenome</name>
    <dbReference type="NCBI Taxonomy" id="652676"/>
    <lineage>
        <taxon>unclassified sequences</taxon>
        <taxon>metagenomes</taxon>
        <taxon>ecological metagenomes</taxon>
    </lineage>
</organism>
<evidence type="ECO:0000313" key="3">
    <source>
        <dbReference type="EMBL" id="VAW33749.1"/>
    </source>
</evidence>
<feature type="domain" description="HD-GYP" evidence="2">
    <location>
        <begin position="141"/>
        <end position="283"/>
    </location>
</feature>
<dbReference type="PROSITE" id="PS50110">
    <property type="entry name" value="RESPONSE_REGULATORY"/>
    <property type="match status" value="1"/>
</dbReference>
<dbReference type="InterPro" id="IPR037522">
    <property type="entry name" value="HD_GYP_dom"/>
</dbReference>
<dbReference type="AlphaFoldDB" id="A0A3B0VAA5"/>
<gene>
    <name evidence="3" type="ORF">MNBD_DELTA03-1690</name>
</gene>
<accession>A0A3B0VAA5</accession>
<dbReference type="InterPro" id="IPR003607">
    <property type="entry name" value="HD/PDEase_dom"/>
</dbReference>
<dbReference type="SUPFAM" id="SSF109604">
    <property type="entry name" value="HD-domain/PDEase-like"/>
    <property type="match status" value="1"/>
</dbReference>
<dbReference type="Gene3D" id="1.10.3210.10">
    <property type="entry name" value="Hypothetical protein af1432"/>
    <property type="match status" value="1"/>
</dbReference>
<reference evidence="3" key="1">
    <citation type="submission" date="2018-06" db="EMBL/GenBank/DDBJ databases">
        <authorList>
            <person name="Zhirakovskaya E."/>
        </authorList>
    </citation>
    <scope>NUCLEOTIDE SEQUENCE</scope>
</reference>
<dbReference type="InterPro" id="IPR001789">
    <property type="entry name" value="Sig_transdc_resp-reg_receiver"/>
</dbReference>
<dbReference type="InterPro" id="IPR011006">
    <property type="entry name" value="CheY-like_superfamily"/>
</dbReference>
<protein>
    <submittedName>
        <fullName evidence="3">Response regulator receiver modulated metal dependent phosphohydrolase</fullName>
    </submittedName>
</protein>
<dbReference type="PROSITE" id="PS51832">
    <property type="entry name" value="HD_GYP"/>
    <property type="match status" value="1"/>
</dbReference>
<dbReference type="CDD" id="cd00077">
    <property type="entry name" value="HDc"/>
    <property type="match status" value="1"/>
</dbReference>
<dbReference type="GO" id="GO:0000160">
    <property type="term" value="P:phosphorelay signal transduction system"/>
    <property type="evidence" value="ECO:0007669"/>
    <property type="project" value="InterPro"/>
</dbReference>